<gene>
    <name evidence="9" type="primary">act</name>
    <name evidence="9" type="ORF">Talka_00143</name>
</gene>
<dbReference type="PROSITE" id="PS00893">
    <property type="entry name" value="NUDIX_BOX"/>
    <property type="match status" value="1"/>
</dbReference>
<protein>
    <recommendedName>
        <fullName evidence="4">GDP-mannose pyrophosphatase</fullName>
    </recommendedName>
    <alternativeName>
        <fullName evidence="6">GDP-mannose hydrolase</fullName>
    </alternativeName>
    <alternativeName>
        <fullName evidence="7">GDPMK</fullName>
    </alternativeName>
</protein>
<dbReference type="SUPFAM" id="SSF55811">
    <property type="entry name" value="Nudix"/>
    <property type="match status" value="1"/>
</dbReference>
<dbReference type="PANTHER" id="PTHR11839:SF18">
    <property type="entry name" value="NUDIX HYDROLASE DOMAIN-CONTAINING PROTEIN"/>
    <property type="match status" value="1"/>
</dbReference>
<evidence type="ECO:0000256" key="4">
    <source>
        <dbReference type="ARBA" id="ARBA00016377"/>
    </source>
</evidence>
<comment type="caution">
    <text evidence="9">The sequence shown here is derived from an EMBL/GenBank/DDBJ whole genome shotgun (WGS) entry which is preliminary data.</text>
</comment>
<keyword evidence="5 9" id="KW-0378">Hydrolase</keyword>
<sequence length="206" mass="22970">MHFDPQPDHLVETPLRQETLWQGSFLSLHRDEVRLPDGGTARRVYLTHPGAVMVVPLLDDGRLVVERQYRYAVRRAFMEFPAGKLDAGEGGWACAARELREETGYQADEWARAGVLHPCIGYANEVIEIWFARGLRHGARTLDEGEFLDVLALTPQELLDAVARGDLTDGKTLVGLLWWQNVASGRFVLDWRPAAHWAPSASGGAS</sequence>
<dbReference type="Proteomes" id="UP000315736">
    <property type="component" value="Unassembled WGS sequence"/>
</dbReference>
<evidence type="ECO:0000313" key="9">
    <source>
        <dbReference type="EMBL" id="TSE21468.1"/>
    </source>
</evidence>
<keyword evidence="10" id="KW-1185">Reference proteome</keyword>
<evidence type="ECO:0000313" key="10">
    <source>
        <dbReference type="Proteomes" id="UP000315736"/>
    </source>
</evidence>
<dbReference type="InterPro" id="IPR000086">
    <property type="entry name" value="NUDIX_hydrolase_dom"/>
</dbReference>
<reference evidence="9 10" key="1">
    <citation type="submission" date="2019-07" db="EMBL/GenBank/DDBJ databases">
        <title>Tepidimonas alkaliphilus YIM 72238 draft genome.</title>
        <authorList>
            <person name="Da Costa M.S."/>
            <person name="Froufe H.J.C."/>
            <person name="Egas C."/>
            <person name="Albuquerque L."/>
        </authorList>
    </citation>
    <scope>NUCLEOTIDE SEQUENCE [LARGE SCALE GENOMIC DNA]</scope>
    <source>
        <strain evidence="9 10">YIM 72238</strain>
    </source>
</reference>
<evidence type="ECO:0000256" key="1">
    <source>
        <dbReference type="ARBA" id="ARBA00000847"/>
    </source>
</evidence>
<evidence type="ECO:0000256" key="6">
    <source>
        <dbReference type="ARBA" id="ARBA00032162"/>
    </source>
</evidence>
<dbReference type="EMBL" id="VJNB01000001">
    <property type="protein sequence ID" value="TSE21468.1"/>
    <property type="molecule type" value="Genomic_DNA"/>
</dbReference>
<dbReference type="GO" id="GO:0019693">
    <property type="term" value="P:ribose phosphate metabolic process"/>
    <property type="evidence" value="ECO:0007669"/>
    <property type="project" value="TreeGrafter"/>
</dbReference>
<evidence type="ECO:0000256" key="7">
    <source>
        <dbReference type="ARBA" id="ARBA00032272"/>
    </source>
</evidence>
<comment type="similarity">
    <text evidence="3">Belongs to the Nudix hydrolase family. NudK subfamily.</text>
</comment>
<dbReference type="PROSITE" id="PS51462">
    <property type="entry name" value="NUDIX"/>
    <property type="match status" value="1"/>
</dbReference>
<dbReference type="InterPro" id="IPR020084">
    <property type="entry name" value="NUDIX_hydrolase_CS"/>
</dbReference>
<dbReference type="OrthoDB" id="9806150at2"/>
<dbReference type="InterPro" id="IPR015797">
    <property type="entry name" value="NUDIX_hydrolase-like_dom_sf"/>
</dbReference>
<accession>A0A554WD02</accession>
<organism evidence="9 10">
    <name type="scientific">Tepidimonas alkaliphilus</name>
    <dbReference type="NCBI Taxonomy" id="2588942"/>
    <lineage>
        <taxon>Bacteria</taxon>
        <taxon>Pseudomonadati</taxon>
        <taxon>Pseudomonadota</taxon>
        <taxon>Betaproteobacteria</taxon>
        <taxon>Burkholderiales</taxon>
        <taxon>Tepidimonas</taxon>
    </lineage>
</organism>
<proteinExistence type="inferred from homology"/>
<dbReference type="PANTHER" id="PTHR11839">
    <property type="entry name" value="UDP/ADP-SUGAR PYROPHOSPHATASE"/>
    <property type="match status" value="1"/>
</dbReference>
<dbReference type="Pfam" id="PF00293">
    <property type="entry name" value="NUDIX"/>
    <property type="match status" value="1"/>
</dbReference>
<evidence type="ECO:0000256" key="2">
    <source>
        <dbReference type="ARBA" id="ARBA00001946"/>
    </source>
</evidence>
<evidence type="ECO:0000259" key="8">
    <source>
        <dbReference type="PROSITE" id="PS51462"/>
    </source>
</evidence>
<dbReference type="AlphaFoldDB" id="A0A554WD02"/>
<dbReference type="GO" id="GO:0006753">
    <property type="term" value="P:nucleoside phosphate metabolic process"/>
    <property type="evidence" value="ECO:0007669"/>
    <property type="project" value="TreeGrafter"/>
</dbReference>
<feature type="domain" description="Nudix hydrolase" evidence="8">
    <location>
        <begin position="48"/>
        <end position="180"/>
    </location>
</feature>
<comment type="catalytic activity">
    <reaction evidence="1">
        <text>GDP-alpha-D-mannose + H2O = alpha-D-mannose 1-phosphate + GMP + 2 H(+)</text>
        <dbReference type="Rhea" id="RHEA:27978"/>
        <dbReference type="ChEBI" id="CHEBI:15377"/>
        <dbReference type="ChEBI" id="CHEBI:15378"/>
        <dbReference type="ChEBI" id="CHEBI:57527"/>
        <dbReference type="ChEBI" id="CHEBI:58115"/>
        <dbReference type="ChEBI" id="CHEBI:58409"/>
    </reaction>
</comment>
<name>A0A554WD02_9BURK</name>
<dbReference type="GO" id="GO:0016787">
    <property type="term" value="F:hydrolase activity"/>
    <property type="evidence" value="ECO:0007669"/>
    <property type="project" value="UniProtKB-KW"/>
</dbReference>
<evidence type="ECO:0000256" key="3">
    <source>
        <dbReference type="ARBA" id="ARBA00007275"/>
    </source>
</evidence>
<comment type="cofactor">
    <cofactor evidence="2">
        <name>Mg(2+)</name>
        <dbReference type="ChEBI" id="CHEBI:18420"/>
    </cofactor>
</comment>
<evidence type="ECO:0000256" key="5">
    <source>
        <dbReference type="ARBA" id="ARBA00022801"/>
    </source>
</evidence>
<dbReference type="Gene3D" id="3.90.79.10">
    <property type="entry name" value="Nucleoside Triphosphate Pyrophosphohydrolase"/>
    <property type="match status" value="1"/>
</dbReference>
<dbReference type="GO" id="GO:0005829">
    <property type="term" value="C:cytosol"/>
    <property type="evidence" value="ECO:0007669"/>
    <property type="project" value="TreeGrafter"/>
</dbReference>